<feature type="non-terminal residue" evidence="2">
    <location>
        <position position="1"/>
    </location>
</feature>
<name>A0A8S4A506_9EUPU</name>
<comment type="caution">
    <text evidence="2">The sequence shown here is derived from an EMBL/GenBank/DDBJ whole genome shotgun (WGS) entry which is preliminary data.</text>
</comment>
<sequence>SWDDGLARQAGEYAERCRYQYPNVEEFDVGSNLYYQLDFVHGEKPVHRLVSTALKSWTRSKDYFVYGPHCERACPFVQMIFAQTDKIGCALSTCNDLDNGEKKEEFASIFICFYSPRQSLLNAFPYKNGYVCSECPDGSICRDGL</sequence>
<feature type="domain" description="SCP" evidence="1">
    <location>
        <begin position="1"/>
        <end position="108"/>
    </location>
</feature>
<dbReference type="Gene3D" id="3.40.33.10">
    <property type="entry name" value="CAP"/>
    <property type="match status" value="1"/>
</dbReference>
<dbReference type="InterPro" id="IPR014044">
    <property type="entry name" value="CAP_dom"/>
</dbReference>
<evidence type="ECO:0000259" key="1">
    <source>
        <dbReference type="Pfam" id="PF00188"/>
    </source>
</evidence>
<evidence type="ECO:0000313" key="2">
    <source>
        <dbReference type="EMBL" id="CAG5135135.1"/>
    </source>
</evidence>
<dbReference type="InterPro" id="IPR001283">
    <property type="entry name" value="CRISP-related"/>
</dbReference>
<feature type="non-terminal residue" evidence="2">
    <location>
        <position position="145"/>
    </location>
</feature>
<proteinExistence type="predicted"/>
<dbReference type="OrthoDB" id="414826at2759"/>
<dbReference type="Pfam" id="PF00188">
    <property type="entry name" value="CAP"/>
    <property type="match status" value="1"/>
</dbReference>
<dbReference type="PANTHER" id="PTHR10334">
    <property type="entry name" value="CYSTEINE-RICH SECRETORY PROTEIN-RELATED"/>
    <property type="match status" value="1"/>
</dbReference>
<dbReference type="InterPro" id="IPR035940">
    <property type="entry name" value="CAP_sf"/>
</dbReference>
<organism evidence="2 3">
    <name type="scientific">Candidula unifasciata</name>
    <dbReference type="NCBI Taxonomy" id="100452"/>
    <lineage>
        <taxon>Eukaryota</taxon>
        <taxon>Metazoa</taxon>
        <taxon>Spiralia</taxon>
        <taxon>Lophotrochozoa</taxon>
        <taxon>Mollusca</taxon>
        <taxon>Gastropoda</taxon>
        <taxon>Heterobranchia</taxon>
        <taxon>Euthyneura</taxon>
        <taxon>Panpulmonata</taxon>
        <taxon>Eupulmonata</taxon>
        <taxon>Stylommatophora</taxon>
        <taxon>Helicina</taxon>
        <taxon>Helicoidea</taxon>
        <taxon>Geomitridae</taxon>
        <taxon>Candidula</taxon>
    </lineage>
</organism>
<keyword evidence="3" id="KW-1185">Reference proteome</keyword>
<dbReference type="AlphaFoldDB" id="A0A8S4A506"/>
<protein>
    <recommendedName>
        <fullName evidence="1">SCP domain-containing protein</fullName>
    </recommendedName>
</protein>
<reference evidence="2" key="1">
    <citation type="submission" date="2021-04" db="EMBL/GenBank/DDBJ databases">
        <authorList>
            <consortium name="Molecular Ecology Group"/>
        </authorList>
    </citation>
    <scope>NUCLEOTIDE SEQUENCE</scope>
</reference>
<dbReference type="EMBL" id="CAJHNH020007935">
    <property type="protein sequence ID" value="CAG5135135.1"/>
    <property type="molecule type" value="Genomic_DNA"/>
</dbReference>
<gene>
    <name evidence="2" type="ORF">CUNI_LOCUS20693</name>
</gene>
<dbReference type="SUPFAM" id="SSF55797">
    <property type="entry name" value="PR-1-like"/>
    <property type="match status" value="1"/>
</dbReference>
<dbReference type="Proteomes" id="UP000678393">
    <property type="component" value="Unassembled WGS sequence"/>
</dbReference>
<dbReference type="CDD" id="cd05380">
    <property type="entry name" value="CAP_euk"/>
    <property type="match status" value="1"/>
</dbReference>
<accession>A0A8S4A506</accession>
<evidence type="ECO:0000313" key="3">
    <source>
        <dbReference type="Proteomes" id="UP000678393"/>
    </source>
</evidence>